<proteinExistence type="predicted"/>
<keyword evidence="1" id="KW-0472">Membrane</keyword>
<evidence type="ECO:0000256" key="1">
    <source>
        <dbReference type="SAM" id="Phobius"/>
    </source>
</evidence>
<organism evidence="2">
    <name type="scientific">Podoviridae sp. ctNY03</name>
    <dbReference type="NCBI Taxonomy" id="2823558"/>
    <lineage>
        <taxon>Viruses</taxon>
        <taxon>Duplodnaviria</taxon>
        <taxon>Heunggongvirae</taxon>
        <taxon>Uroviricota</taxon>
        <taxon>Caudoviricetes</taxon>
    </lineage>
</organism>
<name>A0A8S5LAP4_9CAUD</name>
<keyword evidence="1" id="KW-1133">Transmembrane helix</keyword>
<evidence type="ECO:0000313" key="2">
    <source>
        <dbReference type="EMBL" id="DAD67009.1"/>
    </source>
</evidence>
<feature type="transmembrane region" description="Helical" evidence="1">
    <location>
        <begin position="6"/>
        <end position="28"/>
    </location>
</feature>
<keyword evidence="1 2" id="KW-0812">Transmembrane</keyword>
<reference evidence="2" key="1">
    <citation type="journal article" date="2021" name="Proc. Natl. Acad. Sci. U.S.A.">
        <title>A Catalog of Tens of Thousands of Viruses from Human Metagenomes Reveals Hidden Associations with Chronic Diseases.</title>
        <authorList>
            <person name="Tisza M.J."/>
            <person name="Buck C.B."/>
        </authorList>
    </citation>
    <scope>NUCLEOTIDE SEQUENCE</scope>
    <source>
        <strain evidence="2">CtNY03</strain>
    </source>
</reference>
<accession>A0A8S5LAP4</accession>
<protein>
    <submittedName>
        <fullName evidence="2">Membrane fusion protein p14 fusion protein transmembrane domain</fullName>
    </submittedName>
</protein>
<sequence>MTAHIDVGIVVALITIIGTFLAVGRWLYKQFRSLENLLEDWHGEAPRPGVPGRLGVMERLDSIEKKVNSAAFNSRPNHGTSAFDEHTRLLNQILERIDNGKGN</sequence>
<dbReference type="EMBL" id="BK014666">
    <property type="protein sequence ID" value="DAD67009.1"/>
    <property type="molecule type" value="Genomic_DNA"/>
</dbReference>